<sequence>MQNYDLQHYIDAKKAIASSVLKYVDNDTNNEDDFQSIIQLIEKYKIQKNSEEFILFIKLIDQISQMHHYSPNTYEKLIKILQFFKEDIIKNFSNEEIFTTFGNKRILLYLIEDNILKIDKSIAQQINKRDSNFRDYFFPEIKPFLDDPKEPKSMPPDFDELRKNPSGKNVLFHCLQTDDLSGFISFIKNSKVSIKEDAKIAPEFYEYYGYFNPEELLFTEYAIYFGSKRILDYLVLKDFPIKQTSIEFAIRGGNLDIFKKLEKTISNPYKETSSWMKTAICAHENEMATYIKDKYLFISGDNLKNYIDRMVEMHNYYFMNPNFKFQCSNIFSFLAFSKSFNLSTILLRNNKINMNEEIILDSIISNLV</sequence>
<organism evidence="2 3">
    <name type="scientific">Tritrichomonas musculus</name>
    <dbReference type="NCBI Taxonomy" id="1915356"/>
    <lineage>
        <taxon>Eukaryota</taxon>
        <taxon>Metamonada</taxon>
        <taxon>Parabasalia</taxon>
        <taxon>Tritrichomonadida</taxon>
        <taxon>Tritrichomonadidae</taxon>
        <taxon>Tritrichomonas</taxon>
    </lineage>
</organism>
<evidence type="ECO:0000259" key="1">
    <source>
        <dbReference type="Pfam" id="PF11929"/>
    </source>
</evidence>
<gene>
    <name evidence="2" type="ORF">M9Y10_026576</name>
</gene>
<accession>A0ABR2H6S5</accession>
<comment type="caution">
    <text evidence="2">The sequence shown here is derived from an EMBL/GenBank/DDBJ whole genome shotgun (WGS) entry which is preliminary data.</text>
</comment>
<evidence type="ECO:0000313" key="3">
    <source>
        <dbReference type="Proteomes" id="UP001470230"/>
    </source>
</evidence>
<proteinExistence type="predicted"/>
<dbReference type="Pfam" id="PF11929">
    <property type="entry name" value="DUF3447"/>
    <property type="match status" value="1"/>
</dbReference>
<protein>
    <submittedName>
        <fullName evidence="2">LON peptidase N-terminal domain and RING finger protein 2</fullName>
    </submittedName>
</protein>
<keyword evidence="3" id="KW-1185">Reference proteome</keyword>
<dbReference type="EMBL" id="JAPFFF010000040">
    <property type="protein sequence ID" value="KAK8841636.1"/>
    <property type="molecule type" value="Genomic_DNA"/>
</dbReference>
<evidence type="ECO:0000313" key="2">
    <source>
        <dbReference type="EMBL" id="KAK8841636.1"/>
    </source>
</evidence>
<dbReference type="Proteomes" id="UP001470230">
    <property type="component" value="Unassembled WGS sequence"/>
</dbReference>
<reference evidence="2 3" key="1">
    <citation type="submission" date="2024-04" db="EMBL/GenBank/DDBJ databases">
        <title>Tritrichomonas musculus Genome.</title>
        <authorList>
            <person name="Alves-Ferreira E."/>
            <person name="Grigg M."/>
            <person name="Lorenzi H."/>
            <person name="Galac M."/>
        </authorList>
    </citation>
    <scope>NUCLEOTIDE SEQUENCE [LARGE SCALE GENOMIC DNA]</scope>
    <source>
        <strain evidence="2 3">EAF2021</strain>
    </source>
</reference>
<feature type="domain" description="DUF3447" evidence="1">
    <location>
        <begin position="241"/>
        <end position="299"/>
    </location>
</feature>
<dbReference type="InterPro" id="IPR020683">
    <property type="entry name" value="DUF3447"/>
</dbReference>
<name>A0ABR2H6S5_9EUKA</name>